<name>A0A069E4Q4_9PROT</name>
<feature type="signal peptide" evidence="2">
    <location>
        <begin position="1"/>
        <end position="29"/>
    </location>
</feature>
<sequence length="265" mass="28375">MLNSLSRRQVAVGLCSCGAAGLLGGHAHAAPGGGGCSLTVAEYETIVAPTASDFAFAARDIGLSGESGTSGDRHFDQALAITLMKLSKTFGVLPSFSFFEEDRGINAFFIPVKRTPGRPDGAVAYGRKLLKWQTSDGVPNVGRVVGVCAHEFGHALQHKRGTIDKLKSMSNGSAFRNELHADFLAGYFAGIRKLEKPDFPAAEIAYGQFTVGDDQFDSKGHHGTPEQRGEAARQGFKQAYESKVSLDEAFETGFRYAKAQKLQKP</sequence>
<dbReference type="EMBL" id="ARYH01000001">
    <property type="protein sequence ID" value="KCZ85220.1"/>
    <property type="molecule type" value="Genomic_DNA"/>
</dbReference>
<proteinExistence type="predicted"/>
<feature type="compositionally biased region" description="Basic and acidic residues" evidence="1">
    <location>
        <begin position="216"/>
        <end position="231"/>
    </location>
</feature>
<dbReference type="GO" id="GO:0008237">
    <property type="term" value="F:metallopeptidase activity"/>
    <property type="evidence" value="ECO:0007669"/>
    <property type="project" value="UniProtKB-KW"/>
</dbReference>
<evidence type="ECO:0000313" key="4">
    <source>
        <dbReference type="Proteomes" id="UP000027446"/>
    </source>
</evidence>
<keyword evidence="2" id="KW-0732">Signal</keyword>
<keyword evidence="4" id="KW-1185">Reference proteome</keyword>
<feature type="chain" id="PRO_5001660722" evidence="2">
    <location>
        <begin position="30"/>
        <end position="265"/>
    </location>
</feature>
<protein>
    <submittedName>
        <fullName evidence="3">Metalloprotease</fullName>
    </submittedName>
</protein>
<accession>A0A069E4Q4</accession>
<comment type="caution">
    <text evidence="3">The sequence shown here is derived from an EMBL/GenBank/DDBJ whole genome shotgun (WGS) entry which is preliminary data.</text>
</comment>
<dbReference type="RefSeq" id="WP_051595960.1">
    <property type="nucleotide sequence ID" value="NZ_ARYH01000001.1"/>
</dbReference>
<feature type="region of interest" description="Disordered" evidence="1">
    <location>
        <begin position="215"/>
        <end position="235"/>
    </location>
</feature>
<gene>
    <name evidence="3" type="ORF">HAD_06045</name>
</gene>
<evidence type="ECO:0000313" key="3">
    <source>
        <dbReference type="EMBL" id="KCZ85220.1"/>
    </source>
</evidence>
<dbReference type="STRING" id="1280949.HAD_06045"/>
<keyword evidence="3" id="KW-0645">Protease</keyword>
<evidence type="ECO:0000256" key="2">
    <source>
        <dbReference type="SAM" id="SignalP"/>
    </source>
</evidence>
<dbReference type="OrthoDB" id="7853770at2"/>
<dbReference type="eggNOG" id="COG2321">
    <property type="taxonomic scope" value="Bacteria"/>
</dbReference>
<evidence type="ECO:0000256" key="1">
    <source>
        <dbReference type="SAM" id="MobiDB-lite"/>
    </source>
</evidence>
<dbReference type="Proteomes" id="UP000027446">
    <property type="component" value="Unassembled WGS sequence"/>
</dbReference>
<dbReference type="PATRIC" id="fig|1280949.3.peg.1229"/>
<keyword evidence="3" id="KW-0482">Metalloprotease</keyword>
<dbReference type="AlphaFoldDB" id="A0A069E4Q4"/>
<keyword evidence="3" id="KW-0378">Hydrolase</keyword>
<dbReference type="GO" id="GO:0006508">
    <property type="term" value="P:proteolysis"/>
    <property type="evidence" value="ECO:0007669"/>
    <property type="project" value="UniProtKB-KW"/>
</dbReference>
<reference evidence="3 4" key="1">
    <citation type="journal article" date="2014" name="Antonie Van Leeuwenhoek">
        <title>Hyphomonas beringensis sp. nov. and Hyphomonas chukchiensis sp. nov., isolated from surface seawater of the Bering Sea and Chukchi Sea.</title>
        <authorList>
            <person name="Li C."/>
            <person name="Lai Q."/>
            <person name="Li G."/>
            <person name="Dong C."/>
            <person name="Wang J."/>
            <person name="Liao Y."/>
            <person name="Shao Z."/>
        </authorList>
    </citation>
    <scope>NUCLEOTIDE SEQUENCE [LARGE SCALE GENOMIC DNA]</scope>
    <source>
        <strain evidence="3 4">MHS-3</strain>
    </source>
</reference>
<organism evidence="3 4">
    <name type="scientific">Hyphomonas adhaerens MHS-3</name>
    <dbReference type="NCBI Taxonomy" id="1280949"/>
    <lineage>
        <taxon>Bacteria</taxon>
        <taxon>Pseudomonadati</taxon>
        <taxon>Pseudomonadota</taxon>
        <taxon>Alphaproteobacteria</taxon>
        <taxon>Hyphomonadales</taxon>
        <taxon>Hyphomonadaceae</taxon>
        <taxon>Hyphomonas</taxon>
    </lineage>
</organism>